<dbReference type="AlphaFoldDB" id="A0AAD1XY05"/>
<feature type="region of interest" description="Disordered" evidence="1">
    <location>
        <begin position="30"/>
        <end position="91"/>
    </location>
</feature>
<evidence type="ECO:0000256" key="1">
    <source>
        <dbReference type="SAM" id="MobiDB-lite"/>
    </source>
</evidence>
<gene>
    <name evidence="3" type="ORF">ECRASSUSDP1_LOCUS22109</name>
</gene>
<evidence type="ECO:0000313" key="4">
    <source>
        <dbReference type="Proteomes" id="UP001295684"/>
    </source>
</evidence>
<sequence length="130" mass="13809">MISSRIVILLVVLVVTINAMRIRQDYGDRAEAGTPSTITAHNNANQDSTSNSNTNEPGFTDDQWGTTPQQVDNGVNGDEGDSPLYGNNFDTQLITTDGSSVANAAYNEVGMELMGEQGDLESRADPAPSS</sequence>
<feature type="compositionally biased region" description="Polar residues" evidence="1">
    <location>
        <begin position="34"/>
        <end position="73"/>
    </location>
</feature>
<organism evidence="3 4">
    <name type="scientific">Euplotes crassus</name>
    <dbReference type="NCBI Taxonomy" id="5936"/>
    <lineage>
        <taxon>Eukaryota</taxon>
        <taxon>Sar</taxon>
        <taxon>Alveolata</taxon>
        <taxon>Ciliophora</taxon>
        <taxon>Intramacronucleata</taxon>
        <taxon>Spirotrichea</taxon>
        <taxon>Hypotrichia</taxon>
        <taxon>Euplotida</taxon>
        <taxon>Euplotidae</taxon>
        <taxon>Moneuplotes</taxon>
    </lineage>
</organism>
<keyword evidence="2" id="KW-0732">Signal</keyword>
<name>A0AAD1XY05_EUPCR</name>
<evidence type="ECO:0000313" key="3">
    <source>
        <dbReference type="EMBL" id="CAI2380671.1"/>
    </source>
</evidence>
<feature type="chain" id="PRO_5042154909" evidence="2">
    <location>
        <begin position="20"/>
        <end position="130"/>
    </location>
</feature>
<accession>A0AAD1XY05</accession>
<feature type="signal peptide" evidence="2">
    <location>
        <begin position="1"/>
        <end position="19"/>
    </location>
</feature>
<keyword evidence="4" id="KW-1185">Reference proteome</keyword>
<reference evidence="3" key="1">
    <citation type="submission" date="2023-07" db="EMBL/GenBank/DDBJ databases">
        <authorList>
            <consortium name="AG Swart"/>
            <person name="Singh M."/>
            <person name="Singh A."/>
            <person name="Seah K."/>
            <person name="Emmerich C."/>
        </authorList>
    </citation>
    <scope>NUCLEOTIDE SEQUENCE</scope>
    <source>
        <strain evidence="3">DP1</strain>
    </source>
</reference>
<protein>
    <submittedName>
        <fullName evidence="3">Uncharacterized protein</fullName>
    </submittedName>
</protein>
<evidence type="ECO:0000256" key="2">
    <source>
        <dbReference type="SAM" id="SignalP"/>
    </source>
</evidence>
<proteinExistence type="predicted"/>
<dbReference type="EMBL" id="CAMPGE010022643">
    <property type="protein sequence ID" value="CAI2380671.1"/>
    <property type="molecule type" value="Genomic_DNA"/>
</dbReference>
<dbReference type="Proteomes" id="UP001295684">
    <property type="component" value="Unassembled WGS sequence"/>
</dbReference>
<comment type="caution">
    <text evidence="3">The sequence shown here is derived from an EMBL/GenBank/DDBJ whole genome shotgun (WGS) entry which is preliminary data.</text>
</comment>